<dbReference type="InterPro" id="IPR001466">
    <property type="entry name" value="Beta-lactam-related"/>
</dbReference>
<dbReference type="SUPFAM" id="SSF56601">
    <property type="entry name" value="beta-lactamase/transpeptidase-like"/>
    <property type="match status" value="1"/>
</dbReference>
<dbReference type="InterPro" id="IPR012338">
    <property type="entry name" value="Beta-lactam/transpept-like"/>
</dbReference>
<dbReference type="Gene3D" id="3.40.710.10">
    <property type="entry name" value="DD-peptidase/beta-lactamase superfamily"/>
    <property type="match status" value="1"/>
</dbReference>
<keyword evidence="2" id="KW-0378">Hydrolase</keyword>
<accession>A0ABN6XV15</accession>
<dbReference type="PANTHER" id="PTHR46825:SF7">
    <property type="entry name" value="D-ALANYL-D-ALANINE CARBOXYPEPTIDASE"/>
    <property type="match status" value="1"/>
</dbReference>
<protein>
    <submittedName>
        <fullName evidence="2">Serine hydrolase</fullName>
    </submittedName>
</protein>
<dbReference type="PANTHER" id="PTHR46825">
    <property type="entry name" value="D-ALANYL-D-ALANINE-CARBOXYPEPTIDASE/ENDOPEPTIDASE AMPH"/>
    <property type="match status" value="1"/>
</dbReference>
<evidence type="ECO:0000313" key="2">
    <source>
        <dbReference type="EMBL" id="BDZ48867.1"/>
    </source>
</evidence>
<reference evidence="3" key="1">
    <citation type="journal article" date="2019" name="Int. J. Syst. Evol. Microbiol.">
        <title>The Global Catalogue of Microorganisms (GCM) 10K type strain sequencing project: providing services to taxonomists for standard genome sequencing and annotation.</title>
        <authorList>
            <consortium name="The Broad Institute Genomics Platform"/>
            <consortium name="The Broad Institute Genome Sequencing Center for Infectious Disease"/>
            <person name="Wu L."/>
            <person name="Ma J."/>
        </authorList>
    </citation>
    <scope>NUCLEOTIDE SEQUENCE [LARGE SCALE GENOMIC DNA]</scope>
    <source>
        <strain evidence="3">NBRC 108728</strain>
    </source>
</reference>
<dbReference type="GO" id="GO:0016787">
    <property type="term" value="F:hydrolase activity"/>
    <property type="evidence" value="ECO:0007669"/>
    <property type="project" value="UniProtKB-KW"/>
</dbReference>
<dbReference type="RefSeq" id="WP_286345775.1">
    <property type="nucleotide sequence ID" value="NZ_AP027732.1"/>
</dbReference>
<sequence length="291" mass="31460">MFTSVVILQLVQEGKVSLDQPVDRYLPGLLRGTGIDGRKITVRQLLQHKSGLPNYTLTFGTDLFAIRNTYLSPRDLIDRALSMPADFAPGSRFEYSNTNYAVAGLLADRVTGRPIGELISDRIIDRLHLKHTTFPAPGDSRIHGPHARGYNNTTTGKLEDITVSDPSWAWAAGEIVASPSDLNRFMKALLGGRLLDPAELTQMKTTVPYDDVWANAGYGLGLARYPLSCGRAIWGHGGDIPGYETRNGVDASGKAVTIAVTALPQALATGEAKIVRIAHDVETTLDTAFCG</sequence>
<proteinExistence type="predicted"/>
<evidence type="ECO:0000259" key="1">
    <source>
        <dbReference type="Pfam" id="PF00144"/>
    </source>
</evidence>
<keyword evidence="3" id="KW-1185">Reference proteome</keyword>
<feature type="domain" description="Beta-lactamase-related" evidence="1">
    <location>
        <begin position="1"/>
        <end position="265"/>
    </location>
</feature>
<gene>
    <name evidence="2" type="ORF">GCM10025867_11080</name>
</gene>
<organism evidence="2 3">
    <name type="scientific">Frondihabitans sucicola</name>
    <dbReference type="NCBI Taxonomy" id="1268041"/>
    <lineage>
        <taxon>Bacteria</taxon>
        <taxon>Bacillati</taxon>
        <taxon>Actinomycetota</taxon>
        <taxon>Actinomycetes</taxon>
        <taxon>Micrococcales</taxon>
        <taxon>Microbacteriaceae</taxon>
        <taxon>Frondihabitans</taxon>
    </lineage>
</organism>
<evidence type="ECO:0000313" key="3">
    <source>
        <dbReference type="Proteomes" id="UP001321486"/>
    </source>
</evidence>
<dbReference type="EMBL" id="AP027732">
    <property type="protein sequence ID" value="BDZ48867.1"/>
    <property type="molecule type" value="Genomic_DNA"/>
</dbReference>
<dbReference type="Pfam" id="PF00144">
    <property type="entry name" value="Beta-lactamase"/>
    <property type="match status" value="1"/>
</dbReference>
<name>A0ABN6XV15_9MICO</name>
<dbReference type="Proteomes" id="UP001321486">
    <property type="component" value="Chromosome"/>
</dbReference>
<dbReference type="InterPro" id="IPR050491">
    <property type="entry name" value="AmpC-like"/>
</dbReference>